<proteinExistence type="predicted"/>
<evidence type="ECO:0000313" key="4">
    <source>
        <dbReference type="Proteomes" id="UP001194468"/>
    </source>
</evidence>
<comment type="caution">
    <text evidence="3">The sequence shown here is derived from an EMBL/GenBank/DDBJ whole genome shotgun (WGS) entry which is preliminary data.</text>
</comment>
<dbReference type="Gene3D" id="1.20.1280.50">
    <property type="match status" value="1"/>
</dbReference>
<gene>
    <name evidence="3" type="ORF">L210DRAFT_3561313</name>
    <name evidence="2" type="ORF">L210DRAFT_3577426</name>
</gene>
<organism evidence="3 4">
    <name type="scientific">Boletus edulis BED1</name>
    <dbReference type="NCBI Taxonomy" id="1328754"/>
    <lineage>
        <taxon>Eukaryota</taxon>
        <taxon>Fungi</taxon>
        <taxon>Dikarya</taxon>
        <taxon>Basidiomycota</taxon>
        <taxon>Agaricomycotina</taxon>
        <taxon>Agaricomycetes</taxon>
        <taxon>Agaricomycetidae</taxon>
        <taxon>Boletales</taxon>
        <taxon>Boletineae</taxon>
        <taxon>Boletaceae</taxon>
        <taxon>Boletoideae</taxon>
        <taxon>Boletus</taxon>
    </lineage>
</organism>
<evidence type="ECO:0000259" key="1">
    <source>
        <dbReference type="PROSITE" id="PS50181"/>
    </source>
</evidence>
<evidence type="ECO:0000313" key="2">
    <source>
        <dbReference type="EMBL" id="KAF8419228.1"/>
    </source>
</evidence>
<reference evidence="3" key="1">
    <citation type="submission" date="2019-10" db="EMBL/GenBank/DDBJ databases">
        <authorList>
            <consortium name="DOE Joint Genome Institute"/>
            <person name="Kuo A."/>
            <person name="Miyauchi S."/>
            <person name="Kiss E."/>
            <person name="Drula E."/>
            <person name="Kohler A."/>
            <person name="Sanchez-Garcia M."/>
            <person name="Andreopoulos B."/>
            <person name="Barry K.W."/>
            <person name="Bonito G."/>
            <person name="Buee M."/>
            <person name="Carver A."/>
            <person name="Chen C."/>
            <person name="Cichocki N."/>
            <person name="Clum A."/>
            <person name="Culley D."/>
            <person name="Crous P.W."/>
            <person name="Fauchery L."/>
            <person name="Girlanda M."/>
            <person name="Hayes R."/>
            <person name="Keri Z."/>
            <person name="LaButti K."/>
            <person name="Lipzen A."/>
            <person name="Lombard V."/>
            <person name="Magnuson J."/>
            <person name="Maillard F."/>
            <person name="Morin E."/>
            <person name="Murat C."/>
            <person name="Nolan M."/>
            <person name="Ohm R."/>
            <person name="Pangilinan J."/>
            <person name="Pereira M."/>
            <person name="Perotto S."/>
            <person name="Peter M."/>
            <person name="Riley R."/>
            <person name="Sitrit Y."/>
            <person name="Stielow B."/>
            <person name="Szollosi G."/>
            <person name="Zifcakova L."/>
            <person name="Stursova M."/>
            <person name="Spatafora J.W."/>
            <person name="Tedersoo L."/>
            <person name="Vaario L.-M."/>
            <person name="Yamada A."/>
            <person name="Yan M."/>
            <person name="Wang P."/>
            <person name="Xu J."/>
            <person name="Bruns T."/>
            <person name="Baldrian P."/>
            <person name="Vilgalys R."/>
            <person name="Henrissat B."/>
            <person name="Grigoriev I.V."/>
            <person name="Hibbett D."/>
            <person name="Nagy L.G."/>
            <person name="Martin F.M."/>
        </authorList>
    </citation>
    <scope>NUCLEOTIDE SEQUENCE</scope>
    <source>
        <strain evidence="3">BED1</strain>
    </source>
</reference>
<name>A0AAD4G8M0_BOLED</name>
<dbReference type="SUPFAM" id="SSF81383">
    <property type="entry name" value="F-box domain"/>
    <property type="match status" value="1"/>
</dbReference>
<dbReference type="AlphaFoldDB" id="A0AAD4G8M0"/>
<keyword evidence="4" id="KW-1185">Reference proteome</keyword>
<dbReference type="EMBL" id="WHUW01000180">
    <property type="protein sequence ID" value="KAF8419228.1"/>
    <property type="molecule type" value="Genomic_DNA"/>
</dbReference>
<dbReference type="Pfam" id="PF12937">
    <property type="entry name" value="F-box-like"/>
    <property type="match status" value="1"/>
</dbReference>
<dbReference type="EMBL" id="WHUW01000054">
    <property type="protein sequence ID" value="KAF8430999.1"/>
    <property type="molecule type" value="Genomic_DNA"/>
</dbReference>
<reference evidence="3" key="2">
    <citation type="journal article" date="2020" name="Nat. Commun.">
        <title>Large-scale genome sequencing of mycorrhizal fungi provides insights into the early evolution of symbiotic traits.</title>
        <authorList>
            <person name="Miyauchi S."/>
            <person name="Kiss E."/>
            <person name="Kuo A."/>
            <person name="Drula E."/>
            <person name="Kohler A."/>
            <person name="Sanchez-Garcia M."/>
            <person name="Morin E."/>
            <person name="Andreopoulos B."/>
            <person name="Barry K.W."/>
            <person name="Bonito G."/>
            <person name="Buee M."/>
            <person name="Carver A."/>
            <person name="Chen C."/>
            <person name="Cichocki N."/>
            <person name="Clum A."/>
            <person name="Culley D."/>
            <person name="Crous P.W."/>
            <person name="Fauchery L."/>
            <person name="Girlanda M."/>
            <person name="Hayes R.D."/>
            <person name="Keri Z."/>
            <person name="LaButti K."/>
            <person name="Lipzen A."/>
            <person name="Lombard V."/>
            <person name="Magnuson J."/>
            <person name="Maillard F."/>
            <person name="Murat C."/>
            <person name="Nolan M."/>
            <person name="Ohm R.A."/>
            <person name="Pangilinan J."/>
            <person name="Pereira M.F."/>
            <person name="Perotto S."/>
            <person name="Peter M."/>
            <person name="Pfister S."/>
            <person name="Riley R."/>
            <person name="Sitrit Y."/>
            <person name="Stielow J.B."/>
            <person name="Szollosi G."/>
            <person name="Zifcakova L."/>
            <person name="Stursova M."/>
            <person name="Spatafora J.W."/>
            <person name="Tedersoo L."/>
            <person name="Vaario L.M."/>
            <person name="Yamada A."/>
            <person name="Yan M."/>
            <person name="Wang P."/>
            <person name="Xu J."/>
            <person name="Bruns T."/>
            <person name="Baldrian P."/>
            <person name="Vilgalys R."/>
            <person name="Dunand C."/>
            <person name="Henrissat B."/>
            <person name="Grigoriev I.V."/>
            <person name="Hibbett D."/>
            <person name="Nagy L.G."/>
            <person name="Martin F.M."/>
        </authorList>
    </citation>
    <scope>NUCLEOTIDE SEQUENCE</scope>
    <source>
        <strain evidence="3">BED1</strain>
    </source>
</reference>
<dbReference type="Proteomes" id="UP001194468">
    <property type="component" value="Unassembled WGS sequence"/>
</dbReference>
<dbReference type="InterPro" id="IPR036047">
    <property type="entry name" value="F-box-like_dom_sf"/>
</dbReference>
<sequence>MRSLFIMPSEVISHILCFLSPRDVVRLRVISKQFHDLSYDRALWRTLYRNARLPRPPGPFLSQSIQFFEHTRTIRTVSRLLDDSAHGSRLGCGDPTSRISITSFHHRGRELALRLR</sequence>
<evidence type="ECO:0000313" key="3">
    <source>
        <dbReference type="EMBL" id="KAF8430999.1"/>
    </source>
</evidence>
<dbReference type="PROSITE" id="PS50181">
    <property type="entry name" value="FBOX"/>
    <property type="match status" value="1"/>
</dbReference>
<feature type="domain" description="F-box" evidence="1">
    <location>
        <begin position="1"/>
        <end position="47"/>
    </location>
</feature>
<dbReference type="SMART" id="SM00256">
    <property type="entry name" value="FBOX"/>
    <property type="match status" value="1"/>
</dbReference>
<accession>A0AAD4G8M0</accession>
<dbReference type="InterPro" id="IPR001810">
    <property type="entry name" value="F-box_dom"/>
</dbReference>
<protein>
    <recommendedName>
        <fullName evidence="1">F-box domain-containing protein</fullName>
    </recommendedName>
</protein>